<protein>
    <recommendedName>
        <fullName evidence="1">Phytanoyl-CoA hydroxylase-interacting protein-like C-terminal domain-containing protein</fullName>
    </recommendedName>
</protein>
<dbReference type="InterPro" id="IPR042868">
    <property type="entry name" value="PHYHIP/PHYHIPL"/>
</dbReference>
<accession>A0ABD6EEN3</accession>
<dbReference type="AlphaFoldDB" id="A0ABD6EEN3"/>
<sequence>MYDENDWYYRELESRYRPVPPWVRRPRFPAPYPRPGEIPPFMRPEMGMGMGVHPFSMPRMPPDLVTPHAGPVLRARPLPRPLHPPLYQDFSAPSRPAPINMNVQVSALKCIIEWKAPIIPKQIKYTYRLEVWEGIQCDTHNFLPHILSYKVKTTPGSWYRVELTCRDQTDRVLATGRTQFKAVFSHDEMEQLHKKAVAFVGSLMHPFRILYRCKPKLYYDDIQFRCGGIMAKYLKDNNGQAASSINGTINGLFFSARLLPDGSLPTHSPFGNIRMMVPAGTLLNPERINMYFCDFYCNYITHYVTVVICEKYSETDIFCMQHLIKLNPLTNNFLRISTRPPLYEPEFWVNKNVWVEIYYTEDVPLAWGRFDTIIATGAGTSRIGGLPHNKQCQQCNLYPQKASSSSSRTNLANKVNSTFEVVLNLERQRLGTDRVDESADLIEAICSLIDAVVESSTDVNDSSEAGIELHSDQKQIKTAIEVVEMLDGIVLSEELKSVSNFLKKIVYGLEEKTKYLQEKINESMQIVERRSIRAM</sequence>
<dbReference type="PANTHER" id="PTHR15698">
    <property type="entry name" value="PROTEIN CBG15099"/>
    <property type="match status" value="1"/>
</dbReference>
<name>A0ABD6EEN3_9BILA</name>
<keyword evidence="3" id="KW-1185">Reference proteome</keyword>
<dbReference type="InterPro" id="IPR045545">
    <property type="entry name" value="PHYIP/PHIPL_C"/>
</dbReference>
<feature type="domain" description="Phytanoyl-CoA hydroxylase-interacting protein-like C-terminal" evidence="1">
    <location>
        <begin position="184"/>
        <end position="377"/>
    </location>
</feature>
<dbReference type="Proteomes" id="UP001608902">
    <property type="component" value="Unassembled WGS sequence"/>
</dbReference>
<comment type="caution">
    <text evidence="2">The sequence shown here is derived from an EMBL/GenBank/DDBJ whole genome shotgun (WGS) entry which is preliminary data.</text>
</comment>
<evidence type="ECO:0000313" key="2">
    <source>
        <dbReference type="EMBL" id="MFH4978408.1"/>
    </source>
</evidence>
<evidence type="ECO:0000313" key="3">
    <source>
        <dbReference type="Proteomes" id="UP001608902"/>
    </source>
</evidence>
<gene>
    <name evidence="2" type="ORF">AB6A40_005117</name>
</gene>
<dbReference type="PANTHER" id="PTHR15698:SF4">
    <property type="entry name" value="PHYTANOYL-COA HYDROXYLASE-INTERACTING PROTEIN-LIKE C-TERMINAL DOMAIN-CONTAINING PROTEIN"/>
    <property type="match status" value="1"/>
</dbReference>
<organism evidence="2 3">
    <name type="scientific">Gnathostoma spinigerum</name>
    <dbReference type="NCBI Taxonomy" id="75299"/>
    <lineage>
        <taxon>Eukaryota</taxon>
        <taxon>Metazoa</taxon>
        <taxon>Ecdysozoa</taxon>
        <taxon>Nematoda</taxon>
        <taxon>Chromadorea</taxon>
        <taxon>Rhabditida</taxon>
        <taxon>Spirurina</taxon>
        <taxon>Gnathostomatomorpha</taxon>
        <taxon>Gnathostomatoidea</taxon>
        <taxon>Gnathostomatidae</taxon>
        <taxon>Gnathostoma</taxon>
    </lineage>
</organism>
<dbReference type="EMBL" id="JBGFUD010003175">
    <property type="protein sequence ID" value="MFH4978408.1"/>
    <property type="molecule type" value="Genomic_DNA"/>
</dbReference>
<reference evidence="2 3" key="1">
    <citation type="submission" date="2024-08" db="EMBL/GenBank/DDBJ databases">
        <title>Gnathostoma spinigerum genome.</title>
        <authorList>
            <person name="Gonzalez-Bertolin B."/>
            <person name="Monzon S."/>
            <person name="Zaballos A."/>
            <person name="Jimenez P."/>
            <person name="Dekumyoy P."/>
            <person name="Varona S."/>
            <person name="Cuesta I."/>
            <person name="Sumanam S."/>
            <person name="Adisakwattana P."/>
            <person name="Gasser R.B."/>
            <person name="Hernandez-Gonzalez A."/>
            <person name="Young N.D."/>
            <person name="Perteguer M.J."/>
        </authorList>
    </citation>
    <scope>NUCLEOTIDE SEQUENCE [LARGE SCALE GENOMIC DNA]</scope>
    <source>
        <strain evidence="2">AL3</strain>
        <tissue evidence="2">Liver</tissue>
    </source>
</reference>
<dbReference type="Pfam" id="PF19281">
    <property type="entry name" value="PHYHIP_C"/>
    <property type="match status" value="1"/>
</dbReference>
<evidence type="ECO:0000259" key="1">
    <source>
        <dbReference type="Pfam" id="PF19281"/>
    </source>
</evidence>
<proteinExistence type="predicted"/>